<protein>
    <submittedName>
        <fullName evidence="3">DUF748 domain-containing protein</fullName>
    </submittedName>
</protein>
<feature type="region of interest" description="Disordered" evidence="1">
    <location>
        <begin position="561"/>
        <end position="581"/>
    </location>
</feature>
<dbReference type="Pfam" id="PF05359">
    <property type="entry name" value="DUF748"/>
    <property type="match status" value="1"/>
</dbReference>
<keyword evidence="2" id="KW-1133">Transmembrane helix</keyword>
<accession>A0ABT5MCE1</accession>
<dbReference type="PANTHER" id="PTHR30441">
    <property type="entry name" value="DUF748 DOMAIN-CONTAINING PROTEIN"/>
    <property type="match status" value="1"/>
</dbReference>
<proteinExistence type="predicted"/>
<evidence type="ECO:0000313" key="3">
    <source>
        <dbReference type="EMBL" id="MDD0814238.1"/>
    </source>
</evidence>
<dbReference type="Proteomes" id="UP001528672">
    <property type="component" value="Unassembled WGS sequence"/>
</dbReference>
<evidence type="ECO:0000256" key="2">
    <source>
        <dbReference type="SAM" id="Phobius"/>
    </source>
</evidence>
<keyword evidence="2" id="KW-0472">Membrane</keyword>
<sequence length="1238" mass="132752">MNLLSSKRKALVRGLVWVGGACLLFLALSWVLVPRVLRHEIETQGSAAMGRQVSVGEIDFKPWSLELTLRDLAVATQDGDGAQFSLERLYIDMAWQSLWRLAPVVDAVSLEQPVLQLTHTKPGHYDVDDLIERFSTPDDKPSKPLAFALHNLSLQGGALSFHDTVAGHDHHVSDLRLDLPFLSNFASGREVSVSPRLAFKFNGSRFEADGQTAPFSDSRQTQLNLRLEALDIQPYVRYLPSSLPVRLQAGQLDADLKLSFRQQPELSLSLSGQLDAKGVRVAQAQGQPWLSFPSLKVALKDLQPLQRRVHLGAVVWQGVELALSRDAQGRLQALGANGTPAPTGPSKPAAAPAAQPWAVVVDDFQLAQARVAWQDDSTQPVARAQLSDLNLSVQDLQWPMRRAAQFKGQFLLAPEAPAARATAMAPARLRFFGSGTDQAASVSLLVNDLPLSLGQPYAAAWLRPTLAGKIQLVGGLGWRAPDLALNLSELAVDDLRLQQDEQSLLSWERLALQSLRLDLSRQTLEVGALNLSKPRTTVSRDGQGRWMAEAWLRPSVPMATPTVAASDPAPRPSVAQASPPRSSWQFKLDKLAVSGGSVGWRDLPTPGRPVQLDLSALTLQAGPWSHGQGTWGASPVALQLNTVVSGRRAPEAEASGPGRLDYRGTLDLTTLSTQGNLEASRLPIQALEPYFAEALNIELLRADASFRGGLSYTTANAGPTLQLKGDVALEDVRANSVLAHNTAEQGPPTSEELLSWKALNIRGLSLAMVPAAPLALVVAETSLTDLYARVVVNPDGRLNLQHLLRSATPAGSQAPPPQRAADPAPATASAVAPRQAPPTAPVIRLGPLAVVNARVLFSDHFIQPNYSANLTELTGRMGGFSSVPGAEGLPLADLELRGRAEGSAALEVTGRLNPLAKPLVLDIQGKMRDLDLPPLSPYAVKYAGYGIERGKLSATVAYHVQPNGQLTASNKLVLNQLTFGDPVAGAPNSLPVKLAVALLADSQGVIDLDLPVSGSLNDPDFKVGPIVGRLVLNLVGKALTSPFSLLAGVLSSSSSETSEVVFEAGSSALTADNRAALDKLSQALIQRPSLNLTVVGHAQRLGEREGYRQLQLRQLLLAEKRRALMQVGQAVLEPLSLEEAEVPRWLQAAYLQAKITKPRNLLGLPKELTPDEMKALLLASIPVDDDLPQELAAQRGVVVRDYLLAQQVPSDQLFLGAVKTEDQGGVLKAAAQLRLSVR</sequence>
<dbReference type="InterPro" id="IPR008023">
    <property type="entry name" value="DUF748"/>
</dbReference>
<feature type="compositionally biased region" description="Low complexity" evidence="1">
    <location>
        <begin position="819"/>
        <end position="834"/>
    </location>
</feature>
<dbReference type="RefSeq" id="WP_273925862.1">
    <property type="nucleotide sequence ID" value="NZ_JAQSIO010000002.1"/>
</dbReference>
<dbReference type="PANTHER" id="PTHR30441:SF8">
    <property type="entry name" value="DUF748 DOMAIN-CONTAINING PROTEIN"/>
    <property type="match status" value="1"/>
</dbReference>
<reference evidence="3 4" key="1">
    <citation type="submission" date="2023-02" db="EMBL/GenBank/DDBJ databases">
        <title>Bacterial whole genome sequence for Curvibacter sp. HBC28.</title>
        <authorList>
            <person name="Le V."/>
            <person name="Ko S.-R."/>
            <person name="Ahn C.-Y."/>
            <person name="Oh H.-M."/>
        </authorList>
    </citation>
    <scope>NUCLEOTIDE SEQUENCE [LARGE SCALE GENOMIC DNA]</scope>
    <source>
        <strain evidence="3 4">HBC28</strain>
    </source>
</reference>
<keyword evidence="2" id="KW-0812">Transmembrane</keyword>
<dbReference type="InterPro" id="IPR036737">
    <property type="entry name" value="OmpA-like_sf"/>
</dbReference>
<name>A0ABT5MCE1_9BURK</name>
<evidence type="ECO:0000256" key="1">
    <source>
        <dbReference type="SAM" id="MobiDB-lite"/>
    </source>
</evidence>
<gene>
    <name evidence="3" type="ORF">PSQ39_06300</name>
</gene>
<keyword evidence="4" id="KW-1185">Reference proteome</keyword>
<dbReference type="SUPFAM" id="SSF103088">
    <property type="entry name" value="OmpA-like"/>
    <property type="match status" value="1"/>
</dbReference>
<feature type="transmembrane region" description="Helical" evidence="2">
    <location>
        <begin position="12"/>
        <end position="33"/>
    </location>
</feature>
<comment type="caution">
    <text evidence="3">The sequence shown here is derived from an EMBL/GenBank/DDBJ whole genome shotgun (WGS) entry which is preliminary data.</text>
</comment>
<dbReference type="InterPro" id="IPR052894">
    <property type="entry name" value="AsmA-related"/>
</dbReference>
<dbReference type="Gene3D" id="3.30.1330.60">
    <property type="entry name" value="OmpA-like domain"/>
    <property type="match status" value="1"/>
</dbReference>
<organism evidence="3 4">
    <name type="scientific">Curvibacter microcysteis</name>
    <dbReference type="NCBI Taxonomy" id="3026419"/>
    <lineage>
        <taxon>Bacteria</taxon>
        <taxon>Pseudomonadati</taxon>
        <taxon>Pseudomonadota</taxon>
        <taxon>Betaproteobacteria</taxon>
        <taxon>Burkholderiales</taxon>
        <taxon>Comamonadaceae</taxon>
        <taxon>Curvibacter</taxon>
    </lineage>
</organism>
<dbReference type="EMBL" id="JAQSIO010000002">
    <property type="protein sequence ID" value="MDD0814238.1"/>
    <property type="molecule type" value="Genomic_DNA"/>
</dbReference>
<evidence type="ECO:0000313" key="4">
    <source>
        <dbReference type="Proteomes" id="UP001528672"/>
    </source>
</evidence>
<feature type="region of interest" description="Disordered" evidence="1">
    <location>
        <begin position="808"/>
        <end position="837"/>
    </location>
</feature>